<accession>A0AAD9N4V4</accession>
<reference evidence="3" key="1">
    <citation type="journal article" date="2023" name="Mol. Biol. Evol.">
        <title>Third-Generation Sequencing Reveals the Adaptive Role of the Epigenome in Three Deep-Sea Polychaetes.</title>
        <authorList>
            <person name="Perez M."/>
            <person name="Aroh O."/>
            <person name="Sun Y."/>
            <person name="Lan Y."/>
            <person name="Juniper S.K."/>
            <person name="Young C.R."/>
            <person name="Angers B."/>
            <person name="Qian P.Y."/>
        </authorList>
    </citation>
    <scope>NUCLEOTIDE SEQUENCE</scope>
    <source>
        <strain evidence="3">P08H-3</strain>
    </source>
</reference>
<feature type="region of interest" description="Disordered" evidence="1">
    <location>
        <begin position="470"/>
        <end position="502"/>
    </location>
</feature>
<dbReference type="GO" id="GO:0000786">
    <property type="term" value="C:nucleosome"/>
    <property type="evidence" value="ECO:0007669"/>
    <property type="project" value="InterPro"/>
</dbReference>
<feature type="domain" description="H15" evidence="2">
    <location>
        <begin position="276"/>
        <end position="348"/>
    </location>
</feature>
<dbReference type="GO" id="GO:0006334">
    <property type="term" value="P:nucleosome assembly"/>
    <property type="evidence" value="ECO:0007669"/>
    <property type="project" value="InterPro"/>
</dbReference>
<evidence type="ECO:0000313" key="3">
    <source>
        <dbReference type="EMBL" id="KAK2154359.1"/>
    </source>
</evidence>
<comment type="caution">
    <text evidence="3">The sequence shown here is derived from an EMBL/GenBank/DDBJ whole genome shotgun (WGS) entry which is preliminary data.</text>
</comment>
<dbReference type="GO" id="GO:0006355">
    <property type="term" value="P:regulation of DNA-templated transcription"/>
    <property type="evidence" value="ECO:0007669"/>
    <property type="project" value="InterPro"/>
</dbReference>
<feature type="compositionally biased region" description="Polar residues" evidence="1">
    <location>
        <begin position="12"/>
        <end position="24"/>
    </location>
</feature>
<keyword evidence="4" id="KW-1185">Reference proteome</keyword>
<dbReference type="InterPro" id="IPR036390">
    <property type="entry name" value="WH_DNA-bd_sf"/>
</dbReference>
<evidence type="ECO:0000259" key="2">
    <source>
        <dbReference type="PROSITE" id="PS51504"/>
    </source>
</evidence>
<feature type="compositionally biased region" description="Basic residues" evidence="1">
    <location>
        <begin position="586"/>
        <end position="597"/>
    </location>
</feature>
<dbReference type="EMBL" id="JAODUP010000270">
    <property type="protein sequence ID" value="KAK2154359.1"/>
    <property type="molecule type" value="Genomic_DNA"/>
</dbReference>
<dbReference type="Gene3D" id="1.10.10.10">
    <property type="entry name" value="Winged helix-like DNA-binding domain superfamily/Winged helix DNA-binding domain"/>
    <property type="match status" value="3"/>
</dbReference>
<dbReference type="InterPro" id="IPR003150">
    <property type="entry name" value="DNA-bd_RFX"/>
</dbReference>
<evidence type="ECO:0000313" key="4">
    <source>
        <dbReference type="Proteomes" id="UP001208570"/>
    </source>
</evidence>
<dbReference type="SMART" id="SM00526">
    <property type="entry name" value="H15"/>
    <property type="match status" value="2"/>
</dbReference>
<dbReference type="InterPro" id="IPR036388">
    <property type="entry name" value="WH-like_DNA-bd_sf"/>
</dbReference>
<sequence>MMPPKKSKAARSVNQDNPDTSKGETNGKPAEETGQNVNIFDVEIVKGKRQRKVLPSEQTLTDWIESHLEERSGHALVLSDAYKHYVDSCVSANSVAWSQSEFCKVVKEKFPHGTAVKESSPFACLIRVKKEKGQRTKTGTLKMKDVIAKTIEELGNPHKGVRFFMLKQSIAKKYPALGIDKRPRFLLGVLERCIQYRQLQLSDDEDKENHKVEQSEEGSEDKEEDTEDDDTKRKKDESEPEEKQKSKQNNAGVQKKSKKTKRANRVRHNSVIVHSAPQRVEDAFMLAMTFMVEPKEASVKKILKYVTEYYEKDLSIERLRKSLEKGCEKGYWQQVTGQGFSGTFRLLLNNCDPSADDDLVGQVTNALIACTEPKYCSATLLKSYLIEYHPEFDIQNKPYLFKKALERGIKKNIIRQLRGIGASGSFQLNKAFTPTPTILRGEDSEMDYDVSDDEVVVDFGQFDIASFQNAYQPRPTKSRGHGRQASKGISNEPLPVKSSSTLPLRKKKEVYYGEEDLSKERVKKTKKRGTKSSASGSPKRRIEDEESEPAKKKQKSGKKSAARKRSQSRSNTAAKTVVQDEESPMKKTHSKSAKRASVKKDAGMCDATPRRSPVKSCKGSSSDENEEVPPKKAWRLKKAGRQNTRSKEREQTVIQHGSSQRIQRSPRKSYAEDSYTSDEEDSSIL</sequence>
<feature type="region of interest" description="Disordered" evidence="1">
    <location>
        <begin position="204"/>
        <end position="268"/>
    </location>
</feature>
<dbReference type="Pfam" id="PF00538">
    <property type="entry name" value="Linker_histone"/>
    <property type="match status" value="2"/>
</dbReference>
<feature type="compositionally biased region" description="Acidic residues" evidence="1">
    <location>
        <begin position="675"/>
        <end position="685"/>
    </location>
</feature>
<gene>
    <name evidence="3" type="ORF">LSH36_270g05000</name>
</gene>
<organism evidence="3 4">
    <name type="scientific">Paralvinella palmiformis</name>
    <dbReference type="NCBI Taxonomy" id="53620"/>
    <lineage>
        <taxon>Eukaryota</taxon>
        <taxon>Metazoa</taxon>
        <taxon>Spiralia</taxon>
        <taxon>Lophotrochozoa</taxon>
        <taxon>Annelida</taxon>
        <taxon>Polychaeta</taxon>
        <taxon>Sedentaria</taxon>
        <taxon>Canalipalpata</taxon>
        <taxon>Terebellida</taxon>
        <taxon>Terebelliformia</taxon>
        <taxon>Alvinellidae</taxon>
        <taxon>Paralvinella</taxon>
    </lineage>
</organism>
<name>A0AAD9N4V4_9ANNE</name>
<feature type="compositionally biased region" description="Basic residues" evidence="1">
    <location>
        <begin position="255"/>
        <end position="268"/>
    </location>
</feature>
<proteinExistence type="predicted"/>
<dbReference type="Pfam" id="PF02257">
    <property type="entry name" value="RFX_DNA_binding"/>
    <property type="match status" value="1"/>
</dbReference>
<feature type="compositionally biased region" description="Basic residues" evidence="1">
    <location>
        <begin position="552"/>
        <end position="567"/>
    </location>
</feature>
<dbReference type="GO" id="GO:0003677">
    <property type="term" value="F:DNA binding"/>
    <property type="evidence" value="ECO:0007669"/>
    <property type="project" value="InterPro"/>
</dbReference>
<feature type="compositionally biased region" description="Basic and acidic residues" evidence="1">
    <location>
        <begin position="540"/>
        <end position="551"/>
    </location>
</feature>
<feature type="compositionally biased region" description="Polar residues" evidence="1">
    <location>
        <begin position="652"/>
        <end position="663"/>
    </location>
</feature>
<feature type="compositionally biased region" description="Acidic residues" evidence="1">
    <location>
        <begin position="215"/>
        <end position="229"/>
    </location>
</feature>
<feature type="domain" description="H15" evidence="2">
    <location>
        <begin position="352"/>
        <end position="430"/>
    </location>
</feature>
<feature type="region of interest" description="Disordered" evidence="1">
    <location>
        <begin position="518"/>
        <end position="685"/>
    </location>
</feature>
<feature type="region of interest" description="Disordered" evidence="1">
    <location>
        <begin position="1"/>
        <end position="37"/>
    </location>
</feature>
<dbReference type="PROSITE" id="PS51504">
    <property type="entry name" value="H15"/>
    <property type="match status" value="2"/>
</dbReference>
<feature type="compositionally biased region" description="Basic and acidic residues" evidence="1">
    <location>
        <begin position="230"/>
        <end position="245"/>
    </location>
</feature>
<feature type="compositionally biased region" description="Basic residues" evidence="1">
    <location>
        <begin position="521"/>
        <end position="530"/>
    </location>
</feature>
<dbReference type="Proteomes" id="UP001208570">
    <property type="component" value="Unassembled WGS sequence"/>
</dbReference>
<evidence type="ECO:0000256" key="1">
    <source>
        <dbReference type="SAM" id="MobiDB-lite"/>
    </source>
</evidence>
<protein>
    <recommendedName>
        <fullName evidence="2">H15 domain-containing protein</fullName>
    </recommendedName>
</protein>
<dbReference type="InterPro" id="IPR005818">
    <property type="entry name" value="Histone_H1/H5_H15"/>
</dbReference>
<dbReference type="SUPFAM" id="SSF46785">
    <property type="entry name" value="Winged helix' DNA-binding domain"/>
    <property type="match status" value="2"/>
</dbReference>
<dbReference type="AlphaFoldDB" id="A0AAD9N4V4"/>